<dbReference type="Proteomes" id="UP000094056">
    <property type="component" value="Unassembled WGS sequence"/>
</dbReference>
<sequence length="46" mass="5401">MPTRQKQATCLFMILWVTILLVSCVKTGQTRFHKIKRPTKTKIKLL</sequence>
<comment type="caution">
    <text evidence="1">The sequence shown here is derived from an EMBL/GenBank/DDBJ whole genome shotgun (WGS) entry which is preliminary data.</text>
</comment>
<evidence type="ECO:0000313" key="1">
    <source>
        <dbReference type="EMBL" id="ODS29870.1"/>
    </source>
</evidence>
<protein>
    <recommendedName>
        <fullName evidence="3">Lipoprotein</fullName>
    </recommendedName>
</protein>
<reference evidence="1 2" key="1">
    <citation type="submission" date="2016-07" db="EMBL/GenBank/DDBJ databases">
        <title>Draft genome of Scalindua rubra, obtained from a brine-seawater interface in the Red Sea, sheds light on salt adaptation in anammox bacteria.</title>
        <authorList>
            <person name="Speth D.R."/>
            <person name="Lagkouvardos I."/>
            <person name="Wang Y."/>
            <person name="Qian P.-Y."/>
            <person name="Dutilh B.E."/>
            <person name="Jetten M.S."/>
        </authorList>
    </citation>
    <scope>NUCLEOTIDE SEQUENCE [LARGE SCALE GENOMIC DNA]</scope>
    <source>
        <strain evidence="1">BSI-1</strain>
    </source>
</reference>
<gene>
    <name evidence="1" type="ORF">SCARUB_05029</name>
</gene>
<evidence type="ECO:0000313" key="2">
    <source>
        <dbReference type="Proteomes" id="UP000094056"/>
    </source>
</evidence>
<dbReference type="EMBL" id="MAYW01000349">
    <property type="protein sequence ID" value="ODS29870.1"/>
    <property type="molecule type" value="Genomic_DNA"/>
</dbReference>
<evidence type="ECO:0008006" key="3">
    <source>
        <dbReference type="Google" id="ProtNLM"/>
    </source>
</evidence>
<accession>A0A1E3X2K2</accession>
<dbReference type="AlphaFoldDB" id="A0A1E3X2K2"/>
<dbReference type="PROSITE" id="PS51257">
    <property type="entry name" value="PROKAR_LIPOPROTEIN"/>
    <property type="match status" value="1"/>
</dbReference>
<organism evidence="1 2">
    <name type="scientific">Candidatus Scalindua rubra</name>
    <dbReference type="NCBI Taxonomy" id="1872076"/>
    <lineage>
        <taxon>Bacteria</taxon>
        <taxon>Pseudomonadati</taxon>
        <taxon>Planctomycetota</taxon>
        <taxon>Candidatus Brocadiia</taxon>
        <taxon>Candidatus Brocadiales</taxon>
        <taxon>Candidatus Scalinduaceae</taxon>
        <taxon>Candidatus Scalindua</taxon>
    </lineage>
</organism>
<name>A0A1E3X2K2_9BACT</name>
<proteinExistence type="predicted"/>